<dbReference type="InterPro" id="IPR005325">
    <property type="entry name" value="DUF308_memb"/>
</dbReference>
<evidence type="ECO:0000256" key="1">
    <source>
        <dbReference type="SAM" id="MobiDB-lite"/>
    </source>
</evidence>
<feature type="transmembrane region" description="Helical" evidence="2">
    <location>
        <begin position="48"/>
        <end position="70"/>
    </location>
</feature>
<dbReference type="EMBL" id="JRFU01000009">
    <property type="protein sequence ID" value="PWE87928.1"/>
    <property type="molecule type" value="Genomic_DNA"/>
</dbReference>
<feature type="compositionally biased region" description="Basic and acidic residues" evidence="1">
    <location>
        <begin position="201"/>
        <end position="244"/>
    </location>
</feature>
<protein>
    <recommendedName>
        <fullName evidence="5">DUF308 domain-containing protein</fullName>
    </recommendedName>
</protein>
<feature type="transmembrane region" description="Helical" evidence="2">
    <location>
        <begin position="167"/>
        <end position="188"/>
    </location>
</feature>
<feature type="transmembrane region" description="Helical" evidence="2">
    <location>
        <begin position="134"/>
        <end position="155"/>
    </location>
</feature>
<evidence type="ECO:0000313" key="3">
    <source>
        <dbReference type="EMBL" id="PWE87928.1"/>
    </source>
</evidence>
<gene>
    <name evidence="3" type="ORF">LG34_00965</name>
</gene>
<keyword evidence="2" id="KW-0812">Transmembrane</keyword>
<reference evidence="3 4" key="1">
    <citation type="submission" date="2014-09" db="EMBL/GenBank/DDBJ databases">
        <title>Butyrate-producing bacteria isolated from human gut.</title>
        <authorList>
            <person name="Zhang Q."/>
            <person name="Zhao L."/>
        </authorList>
    </citation>
    <scope>NUCLEOTIDE SEQUENCE [LARGE SCALE GENOMIC DNA]</scope>
    <source>
        <strain evidence="3 4">21</strain>
    </source>
</reference>
<feature type="compositionally biased region" description="Acidic residues" evidence="1">
    <location>
        <begin position="260"/>
        <end position="271"/>
    </location>
</feature>
<sequence>MDTEEKSMARENKLKKASLGTRFMIGIAVIYLLFGLAMLFVPQFQERYIIYIAGLIFLICGVIMIVKYFMAASYNDLGNYGFSGGVLCILLGICLLVRTQQIAGYLPLFLGVCILLTAVIKLQNAVDLKSLRNGAWLLFLIIALAFLAAAILVILNPDGKVLQHREVLYYILIADGTVSIISPIYLMFAIRAGKRAKHSNRRENGKETDSVETEKYITEESGDKEKAEVSEQKKEEKKHTDTVSKGKIWKKSAKKHASEKEDDWYYDEEDSVPSVTEKHTDEKDTIDHISEEILGFFEDEDK</sequence>
<dbReference type="Proteomes" id="UP000245288">
    <property type="component" value="Unassembled WGS sequence"/>
</dbReference>
<proteinExistence type="predicted"/>
<dbReference type="OrthoDB" id="2087796at2"/>
<feature type="region of interest" description="Disordered" evidence="1">
    <location>
        <begin position="198"/>
        <end position="287"/>
    </location>
</feature>
<comment type="caution">
    <text evidence="3">The sequence shown here is derived from an EMBL/GenBank/DDBJ whole genome shotgun (WGS) entry which is preliminary data.</text>
</comment>
<keyword evidence="2" id="KW-1133">Transmembrane helix</keyword>
<organism evidence="3 4">
    <name type="scientific">Eubacterium ramulus</name>
    <dbReference type="NCBI Taxonomy" id="39490"/>
    <lineage>
        <taxon>Bacteria</taxon>
        <taxon>Bacillati</taxon>
        <taxon>Bacillota</taxon>
        <taxon>Clostridia</taxon>
        <taxon>Eubacteriales</taxon>
        <taxon>Eubacteriaceae</taxon>
        <taxon>Eubacterium</taxon>
    </lineage>
</organism>
<dbReference type="InterPro" id="IPR052712">
    <property type="entry name" value="Acid_resist_chaperone_HdeD"/>
</dbReference>
<dbReference type="AlphaFoldDB" id="A0A2V1JZB0"/>
<evidence type="ECO:0000313" key="4">
    <source>
        <dbReference type="Proteomes" id="UP000245288"/>
    </source>
</evidence>
<keyword evidence="2" id="KW-0472">Membrane</keyword>
<feature type="transmembrane region" description="Helical" evidence="2">
    <location>
        <begin position="77"/>
        <end position="98"/>
    </location>
</feature>
<dbReference type="Pfam" id="PF03729">
    <property type="entry name" value="DUF308"/>
    <property type="match status" value="2"/>
</dbReference>
<dbReference type="PANTHER" id="PTHR34989:SF1">
    <property type="entry name" value="PROTEIN HDED"/>
    <property type="match status" value="1"/>
</dbReference>
<feature type="compositionally biased region" description="Basic and acidic residues" evidence="1">
    <location>
        <begin position="276"/>
        <end position="287"/>
    </location>
</feature>
<name>A0A2V1JZB0_EUBRA</name>
<evidence type="ECO:0008006" key="5">
    <source>
        <dbReference type="Google" id="ProtNLM"/>
    </source>
</evidence>
<accession>A0A2V1JZB0</accession>
<keyword evidence="4" id="KW-1185">Reference proteome</keyword>
<feature type="compositionally biased region" description="Basic residues" evidence="1">
    <location>
        <begin position="247"/>
        <end position="257"/>
    </location>
</feature>
<feature type="transmembrane region" description="Helical" evidence="2">
    <location>
        <begin position="104"/>
        <end position="122"/>
    </location>
</feature>
<dbReference type="GO" id="GO:0005886">
    <property type="term" value="C:plasma membrane"/>
    <property type="evidence" value="ECO:0007669"/>
    <property type="project" value="TreeGrafter"/>
</dbReference>
<evidence type="ECO:0000256" key="2">
    <source>
        <dbReference type="SAM" id="Phobius"/>
    </source>
</evidence>
<dbReference type="PANTHER" id="PTHR34989">
    <property type="entry name" value="PROTEIN HDED"/>
    <property type="match status" value="1"/>
</dbReference>
<feature type="transmembrane region" description="Helical" evidence="2">
    <location>
        <begin position="21"/>
        <end position="42"/>
    </location>
</feature>